<reference evidence="2 3" key="1">
    <citation type="journal article" date="2006" name="J. Bacteriol.">
        <title>Comparative genomic analysis of three strains of Ehrlichia ruminantium reveals an active process of genome size plasticity.</title>
        <authorList>
            <person name="Frutos R."/>
            <person name="Viari A."/>
            <person name="Ferraz C."/>
            <person name="Morgat A."/>
            <person name="Eychenie S."/>
            <person name="Kandassami Y."/>
            <person name="Chantal I."/>
            <person name="Bensaid A."/>
            <person name="Coissac E."/>
            <person name="Vachiery N."/>
            <person name="Demaille J."/>
            <person name="Martinez D."/>
        </authorList>
    </citation>
    <scope>NUCLEOTIDE SEQUENCE [LARGE SCALE GENOMIC DNA]</scope>
    <source>
        <strain evidence="2 3">Welgevonden</strain>
    </source>
</reference>
<dbReference type="RefSeq" id="WP_011154846.1">
    <property type="nucleotide sequence ID" value="NC_005295.2"/>
</dbReference>
<sequence length="197" mass="22113">MKVQVMHLLEQIRVMCLLMYTIGAMLFILKYCSLINQDFKLVSNWLVGISVVLFLTLSFAKLMCDYFCKFQNREGKELLNRNQVKNLISHKSTNSITTFRHVGNTILVSISIFSGCLLVINNSLSMNKELMADVYGVWLIIGIVFVGLYIGFRVLGACLGICSNFAENMDMKNIGGITTELVVQEIASQLSSSFDIV</sequence>
<dbReference type="EMBL" id="CR925678">
    <property type="protein sequence ID" value="CAI26652.1"/>
    <property type="molecule type" value="Genomic_DNA"/>
</dbReference>
<proteinExistence type="predicted"/>
<keyword evidence="3" id="KW-1185">Reference proteome</keyword>
<feature type="transmembrane region" description="Helical" evidence="1">
    <location>
        <begin position="135"/>
        <end position="162"/>
    </location>
</feature>
<protein>
    <submittedName>
        <fullName evidence="2">Uncharacterized protein</fullName>
    </submittedName>
</protein>
<dbReference type="HOGENOM" id="CLU_1382218_0_0_5"/>
<keyword evidence="1" id="KW-0472">Membrane</keyword>
<feature type="transmembrane region" description="Helical" evidence="1">
    <location>
        <begin position="12"/>
        <end position="31"/>
    </location>
</feature>
<accession>A0A0H3LZ77</accession>
<keyword evidence="1" id="KW-1133">Transmembrane helix</keyword>
<feature type="transmembrane region" description="Helical" evidence="1">
    <location>
        <begin position="101"/>
        <end position="120"/>
    </location>
</feature>
<evidence type="ECO:0000313" key="3">
    <source>
        <dbReference type="Proteomes" id="UP000001021"/>
    </source>
</evidence>
<gene>
    <name evidence="2" type="ordered locus">ERWE_CDS_01580</name>
</gene>
<name>A0A0H3LZ77_EHRRW</name>
<feature type="transmembrane region" description="Helical" evidence="1">
    <location>
        <begin position="43"/>
        <end position="64"/>
    </location>
</feature>
<dbReference type="KEGG" id="erw:ERWE_CDS_01580"/>
<dbReference type="AlphaFoldDB" id="A0A0H3LZ77"/>
<dbReference type="KEGG" id="eru:Erum1620"/>
<organism evidence="2 3">
    <name type="scientific">Ehrlichia ruminantium (strain Welgevonden)</name>
    <dbReference type="NCBI Taxonomy" id="254945"/>
    <lineage>
        <taxon>Bacteria</taxon>
        <taxon>Pseudomonadati</taxon>
        <taxon>Pseudomonadota</taxon>
        <taxon>Alphaproteobacteria</taxon>
        <taxon>Rickettsiales</taxon>
        <taxon>Anaplasmataceae</taxon>
        <taxon>Ehrlichia</taxon>
    </lineage>
</organism>
<dbReference type="Proteomes" id="UP000001021">
    <property type="component" value="Chromosome"/>
</dbReference>
<evidence type="ECO:0000256" key="1">
    <source>
        <dbReference type="SAM" id="Phobius"/>
    </source>
</evidence>
<dbReference type="GeneID" id="33057507"/>
<keyword evidence="1" id="KW-0812">Transmembrane</keyword>
<evidence type="ECO:0000313" key="2">
    <source>
        <dbReference type="EMBL" id="CAI26652.1"/>
    </source>
</evidence>